<keyword evidence="5" id="KW-0812">Transmembrane</keyword>
<sequence>MALVLLGLTLSAERTVISPVSVEPVHHFWEMLGYLANTVLFVLVGIVISETAIPNLGREDFPYLFLLYVTLHVMRLGMLLLFFPILNRLGYGLSWESMIVMMWGGLRGAVGVCLALQVYQDVYLCDKANIGPKILFHTAGIVFLTLVINGTTTKGLLQTLKLTEVTAGQKEQMNAAVRRISHTQWKLTRGYQSYKYMMDASWEMVNSVCTVANPYIVESEETKKIGGVMTLNPPRPVKDNTTVCWQCNNIVLNEPTISEYREMSNDARIGVIKAMKVHYSHQFEEGTLTEQAVQVLLTDAEYAEDIYLSIIQSHNFHKHMKVHGFYPWLRDKVIVRFGLHKEEHLPEPPSCK</sequence>
<keyword evidence="4" id="KW-0406">Ion transport</keyword>
<accession>A0ABP1RNT5</accession>
<keyword evidence="7" id="KW-1185">Reference proteome</keyword>
<keyword evidence="2" id="KW-0813">Transport</keyword>
<evidence type="ECO:0000256" key="4">
    <source>
        <dbReference type="ARBA" id="ARBA00023065"/>
    </source>
</evidence>
<feature type="transmembrane region" description="Helical" evidence="5">
    <location>
        <begin position="65"/>
        <end position="86"/>
    </location>
</feature>
<comment type="caution">
    <text evidence="6">The sequence shown here is derived from an EMBL/GenBank/DDBJ whole genome shotgun (WGS) entry which is preliminary data.</text>
</comment>
<evidence type="ECO:0008006" key="8">
    <source>
        <dbReference type="Google" id="ProtNLM"/>
    </source>
</evidence>
<name>A0ABP1RNT5_9HEXA</name>
<reference evidence="6 7" key="1">
    <citation type="submission" date="2024-08" db="EMBL/GenBank/DDBJ databases">
        <authorList>
            <person name="Cucini C."/>
            <person name="Frati F."/>
        </authorList>
    </citation>
    <scope>NUCLEOTIDE SEQUENCE [LARGE SCALE GENOMIC DNA]</scope>
</reference>
<dbReference type="PANTHER" id="PTHR10110:SF86">
    <property type="entry name" value="SODIUM_HYDROGEN EXCHANGER 7"/>
    <property type="match status" value="1"/>
</dbReference>
<comment type="subcellular location">
    <subcellularLocation>
        <location evidence="1">Cell membrane</location>
        <topology evidence="1">Multi-pass membrane protein</topology>
    </subcellularLocation>
</comment>
<evidence type="ECO:0000313" key="7">
    <source>
        <dbReference type="Proteomes" id="UP001642540"/>
    </source>
</evidence>
<keyword evidence="3" id="KW-1003">Cell membrane</keyword>
<evidence type="ECO:0000256" key="1">
    <source>
        <dbReference type="ARBA" id="ARBA00004651"/>
    </source>
</evidence>
<dbReference type="InterPro" id="IPR018422">
    <property type="entry name" value="Cation/H_exchanger_CPA1"/>
</dbReference>
<feature type="transmembrane region" description="Helical" evidence="5">
    <location>
        <begin position="98"/>
        <end position="118"/>
    </location>
</feature>
<evidence type="ECO:0000313" key="6">
    <source>
        <dbReference type="EMBL" id="CAL8131728.1"/>
    </source>
</evidence>
<gene>
    <name evidence="6" type="ORF">ODALV1_LOCUS24297</name>
</gene>
<feature type="transmembrane region" description="Helical" evidence="5">
    <location>
        <begin position="32"/>
        <end position="53"/>
    </location>
</feature>
<proteinExistence type="predicted"/>
<evidence type="ECO:0000256" key="2">
    <source>
        <dbReference type="ARBA" id="ARBA00022448"/>
    </source>
</evidence>
<dbReference type="Proteomes" id="UP001642540">
    <property type="component" value="Unassembled WGS sequence"/>
</dbReference>
<keyword evidence="5" id="KW-1133">Transmembrane helix</keyword>
<dbReference type="PANTHER" id="PTHR10110">
    <property type="entry name" value="SODIUM/HYDROGEN EXCHANGER"/>
    <property type="match status" value="1"/>
</dbReference>
<keyword evidence="5" id="KW-0472">Membrane</keyword>
<dbReference type="EMBL" id="CAXLJM020000089">
    <property type="protein sequence ID" value="CAL8131728.1"/>
    <property type="molecule type" value="Genomic_DNA"/>
</dbReference>
<organism evidence="6 7">
    <name type="scientific">Orchesella dallaii</name>
    <dbReference type="NCBI Taxonomy" id="48710"/>
    <lineage>
        <taxon>Eukaryota</taxon>
        <taxon>Metazoa</taxon>
        <taxon>Ecdysozoa</taxon>
        <taxon>Arthropoda</taxon>
        <taxon>Hexapoda</taxon>
        <taxon>Collembola</taxon>
        <taxon>Entomobryomorpha</taxon>
        <taxon>Entomobryoidea</taxon>
        <taxon>Orchesellidae</taxon>
        <taxon>Orchesellinae</taxon>
        <taxon>Orchesella</taxon>
    </lineage>
</organism>
<evidence type="ECO:0000256" key="3">
    <source>
        <dbReference type="ARBA" id="ARBA00022475"/>
    </source>
</evidence>
<feature type="transmembrane region" description="Helical" evidence="5">
    <location>
        <begin position="130"/>
        <end position="148"/>
    </location>
</feature>
<protein>
    <recommendedName>
        <fullName evidence="8">Cation/H+ exchanger domain-containing protein</fullName>
    </recommendedName>
</protein>
<evidence type="ECO:0000256" key="5">
    <source>
        <dbReference type="SAM" id="Phobius"/>
    </source>
</evidence>